<protein>
    <recommendedName>
        <fullName evidence="15">Sodium-dependent multivitamin transporter</fullName>
    </recommendedName>
</protein>
<dbReference type="Proteomes" id="UP000639338">
    <property type="component" value="Unassembled WGS sequence"/>
</dbReference>
<dbReference type="InterPro" id="IPR038377">
    <property type="entry name" value="Na/Glc_symporter_sf"/>
</dbReference>
<dbReference type="NCBIfam" id="TIGR00813">
    <property type="entry name" value="sss"/>
    <property type="match status" value="1"/>
</dbReference>
<dbReference type="GO" id="GO:0015293">
    <property type="term" value="F:symporter activity"/>
    <property type="evidence" value="ECO:0007669"/>
    <property type="project" value="TreeGrafter"/>
</dbReference>
<keyword evidence="7" id="KW-0915">Sodium</keyword>
<evidence type="ECO:0000256" key="6">
    <source>
        <dbReference type="ARBA" id="ARBA00022989"/>
    </source>
</evidence>
<feature type="transmembrane region" description="Helical" evidence="12">
    <location>
        <begin position="129"/>
        <end position="154"/>
    </location>
</feature>
<dbReference type="PROSITE" id="PS50283">
    <property type="entry name" value="NA_SOLUT_SYMP_3"/>
    <property type="match status" value="1"/>
</dbReference>
<feature type="transmembrane region" description="Helical" evidence="12">
    <location>
        <begin position="509"/>
        <end position="527"/>
    </location>
</feature>
<comment type="similarity">
    <text evidence="2 11">Belongs to the sodium:solute symporter (SSF) (TC 2.A.21) family.</text>
</comment>
<feature type="transmembrane region" description="Helical" evidence="12">
    <location>
        <begin position="53"/>
        <end position="73"/>
    </location>
</feature>
<dbReference type="GO" id="GO:0006814">
    <property type="term" value="P:sodium ion transport"/>
    <property type="evidence" value="ECO:0007669"/>
    <property type="project" value="UniProtKB-KW"/>
</dbReference>
<evidence type="ECO:0000256" key="3">
    <source>
        <dbReference type="ARBA" id="ARBA00022448"/>
    </source>
</evidence>
<dbReference type="CDD" id="cd11492">
    <property type="entry name" value="SLC5sbd_NIS-SMVT"/>
    <property type="match status" value="1"/>
</dbReference>
<accession>A0A834Y426</accession>
<evidence type="ECO:0000256" key="9">
    <source>
        <dbReference type="ARBA" id="ARBA00023136"/>
    </source>
</evidence>
<evidence type="ECO:0000313" key="13">
    <source>
        <dbReference type="EMBL" id="KAF7998201.1"/>
    </source>
</evidence>
<evidence type="ECO:0000313" key="14">
    <source>
        <dbReference type="Proteomes" id="UP000639338"/>
    </source>
</evidence>
<evidence type="ECO:0000256" key="10">
    <source>
        <dbReference type="ARBA" id="ARBA00023201"/>
    </source>
</evidence>
<dbReference type="EMBL" id="JACMRX010000001">
    <property type="protein sequence ID" value="KAF7998201.1"/>
    <property type="molecule type" value="Genomic_DNA"/>
</dbReference>
<evidence type="ECO:0000256" key="2">
    <source>
        <dbReference type="ARBA" id="ARBA00006434"/>
    </source>
</evidence>
<feature type="transmembrane region" description="Helical" evidence="12">
    <location>
        <begin position="340"/>
        <end position="366"/>
    </location>
</feature>
<proteinExistence type="inferred from homology"/>
<reference evidence="13 14" key="1">
    <citation type="submission" date="2020-08" db="EMBL/GenBank/DDBJ databases">
        <title>Aphidius gifuensis genome sequencing and assembly.</title>
        <authorList>
            <person name="Du Z."/>
        </authorList>
    </citation>
    <scope>NUCLEOTIDE SEQUENCE [LARGE SCALE GENOMIC DNA]</scope>
    <source>
        <strain evidence="13">YNYX2018</strain>
        <tissue evidence="13">Adults</tissue>
    </source>
</reference>
<keyword evidence="6 12" id="KW-1133">Transmembrane helix</keyword>
<gene>
    <name evidence="13" type="ORF">HCN44_009599</name>
</gene>
<dbReference type="PANTHER" id="PTHR42985:SF40">
    <property type="entry name" value="LD47995P-RELATED"/>
    <property type="match status" value="1"/>
</dbReference>
<evidence type="ECO:0000256" key="5">
    <source>
        <dbReference type="ARBA" id="ARBA00022692"/>
    </source>
</evidence>
<dbReference type="OrthoDB" id="6132759at2759"/>
<keyword evidence="10" id="KW-0739">Sodium transport</keyword>
<dbReference type="InterPro" id="IPR051163">
    <property type="entry name" value="Sodium:Solute_Symporter_SSF"/>
</dbReference>
<evidence type="ECO:0000256" key="7">
    <source>
        <dbReference type="ARBA" id="ARBA00023053"/>
    </source>
</evidence>
<evidence type="ECO:0008006" key="15">
    <source>
        <dbReference type="Google" id="ProtNLM"/>
    </source>
</evidence>
<feature type="transmembrane region" description="Helical" evidence="12">
    <location>
        <begin position="445"/>
        <end position="462"/>
    </location>
</feature>
<evidence type="ECO:0000256" key="4">
    <source>
        <dbReference type="ARBA" id="ARBA00022475"/>
    </source>
</evidence>
<evidence type="ECO:0000256" key="11">
    <source>
        <dbReference type="RuleBase" id="RU362091"/>
    </source>
</evidence>
<dbReference type="InterPro" id="IPR001734">
    <property type="entry name" value="Na/solute_symporter"/>
</dbReference>
<evidence type="ECO:0000256" key="8">
    <source>
        <dbReference type="ARBA" id="ARBA00023065"/>
    </source>
</evidence>
<evidence type="ECO:0000256" key="12">
    <source>
        <dbReference type="SAM" id="Phobius"/>
    </source>
</evidence>
<dbReference type="PANTHER" id="PTHR42985">
    <property type="entry name" value="SODIUM-COUPLED MONOCARBOXYLATE TRANSPORTER"/>
    <property type="match status" value="1"/>
</dbReference>
<sequence length="564" mass="62961">MIINMNNKTLTWLDYVIVFITLLISSLIGLYYRYTGGRQKTTQEFFNANRDMGVVTIAIGLMVSYLSAISLLGVSSEIYNYGTHYSVIIIGYVLATPIIAYFYLPVFFKLNSTSSFQYLEMRFGNTTKLITSTIFLLQFLLYCGVVIYAPALAIESTTGLSVTMSVVIMAIVCTFYSTIGGIKAVLITDVFQAILMIISVVIVIVNAAIDVGGIYEIFNIAQRGGRIDFNNFSMDPTTRHSWWSVTIGGFFTYLSIYGVNQVQVQRMLTIRKLKNAQKAVWLSLPITIILVIGISFSGLAIYSRYHNCDPVKNGELSSDDQLMPYYIMDNLSKYPGVPGLFIAGIFSAGLSTISAIQNSIAAIILEDYIKPFYKSRNMELDENRKTIIGKLLAIFTGIICLGLSFIASYFVNVLQAALTIFGIAGGPLLGIYTLGIFFESTNQTGAITGLLVSLIFSSWIGFGQPKPKIIKLNADTSNCYSSNLTITNNLNYNNSSNDYDYFYLYRISYMWYCFIGFFCCLIVGLLISKIKNLTDKSNQHNDNVNPDLFTPFIAEKIRKRQSKI</sequence>
<keyword evidence="9 12" id="KW-0472">Membrane</keyword>
<name>A0A834Y426_APHGI</name>
<dbReference type="Pfam" id="PF00474">
    <property type="entry name" value="SSF"/>
    <property type="match status" value="1"/>
</dbReference>
<comment type="caution">
    <text evidence="13">The sequence shown here is derived from an EMBL/GenBank/DDBJ whole genome shotgun (WGS) entry which is preliminary data.</text>
</comment>
<keyword evidence="14" id="KW-1185">Reference proteome</keyword>
<feature type="transmembrane region" description="Helical" evidence="12">
    <location>
        <begin position="190"/>
        <end position="209"/>
    </location>
</feature>
<feature type="transmembrane region" description="Helical" evidence="12">
    <location>
        <begin position="12"/>
        <end position="32"/>
    </location>
</feature>
<feature type="transmembrane region" description="Helical" evidence="12">
    <location>
        <begin position="241"/>
        <end position="259"/>
    </location>
</feature>
<feature type="transmembrane region" description="Helical" evidence="12">
    <location>
        <begin position="416"/>
        <end position="438"/>
    </location>
</feature>
<evidence type="ECO:0000256" key="1">
    <source>
        <dbReference type="ARBA" id="ARBA00004651"/>
    </source>
</evidence>
<feature type="transmembrane region" description="Helical" evidence="12">
    <location>
        <begin position="160"/>
        <end position="178"/>
    </location>
</feature>
<organism evidence="13 14">
    <name type="scientific">Aphidius gifuensis</name>
    <name type="common">Parasitoid wasp</name>
    <dbReference type="NCBI Taxonomy" id="684658"/>
    <lineage>
        <taxon>Eukaryota</taxon>
        <taxon>Metazoa</taxon>
        <taxon>Ecdysozoa</taxon>
        <taxon>Arthropoda</taxon>
        <taxon>Hexapoda</taxon>
        <taxon>Insecta</taxon>
        <taxon>Pterygota</taxon>
        <taxon>Neoptera</taxon>
        <taxon>Endopterygota</taxon>
        <taxon>Hymenoptera</taxon>
        <taxon>Apocrita</taxon>
        <taxon>Ichneumonoidea</taxon>
        <taxon>Braconidae</taxon>
        <taxon>Aphidiinae</taxon>
        <taxon>Aphidius</taxon>
    </lineage>
</organism>
<dbReference type="Gene3D" id="1.20.1730.10">
    <property type="entry name" value="Sodium/glucose cotransporter"/>
    <property type="match status" value="1"/>
</dbReference>
<keyword evidence="8" id="KW-0406">Ion transport</keyword>
<comment type="subcellular location">
    <subcellularLocation>
        <location evidence="1">Cell membrane</location>
        <topology evidence="1">Multi-pass membrane protein</topology>
    </subcellularLocation>
</comment>
<feature type="transmembrane region" description="Helical" evidence="12">
    <location>
        <begin position="280"/>
        <end position="302"/>
    </location>
</feature>
<keyword evidence="4" id="KW-1003">Cell membrane</keyword>
<feature type="transmembrane region" description="Helical" evidence="12">
    <location>
        <begin position="85"/>
        <end position="108"/>
    </location>
</feature>
<keyword evidence="3" id="KW-0813">Transport</keyword>
<dbReference type="GO" id="GO:0005886">
    <property type="term" value="C:plasma membrane"/>
    <property type="evidence" value="ECO:0007669"/>
    <property type="project" value="UniProtKB-SubCell"/>
</dbReference>
<keyword evidence="5 12" id="KW-0812">Transmembrane</keyword>
<feature type="transmembrane region" description="Helical" evidence="12">
    <location>
        <begin position="387"/>
        <end position="410"/>
    </location>
</feature>
<dbReference type="AlphaFoldDB" id="A0A834Y426"/>